<protein>
    <recommendedName>
        <fullName evidence="3">DUF5672 domain-containing protein</fullName>
    </recommendedName>
</protein>
<accession>A0A8K0TNI9</accession>
<organism evidence="4 5">
    <name type="scientific">Plectosphaerella cucumerina</name>
    <dbReference type="NCBI Taxonomy" id="40658"/>
    <lineage>
        <taxon>Eukaryota</taxon>
        <taxon>Fungi</taxon>
        <taxon>Dikarya</taxon>
        <taxon>Ascomycota</taxon>
        <taxon>Pezizomycotina</taxon>
        <taxon>Sordariomycetes</taxon>
        <taxon>Hypocreomycetidae</taxon>
        <taxon>Glomerellales</taxon>
        <taxon>Plectosphaerellaceae</taxon>
        <taxon>Plectosphaerella</taxon>
    </lineage>
</organism>
<feature type="region of interest" description="Disordered" evidence="1">
    <location>
        <begin position="32"/>
        <end position="82"/>
    </location>
</feature>
<evidence type="ECO:0000259" key="3">
    <source>
        <dbReference type="Pfam" id="PF18922"/>
    </source>
</evidence>
<evidence type="ECO:0000256" key="1">
    <source>
        <dbReference type="SAM" id="MobiDB-lite"/>
    </source>
</evidence>
<dbReference type="EMBL" id="JAGPXD010000003">
    <property type="protein sequence ID" value="KAH7363411.1"/>
    <property type="molecule type" value="Genomic_DNA"/>
</dbReference>
<feature type="domain" description="DUF5672" evidence="3">
    <location>
        <begin position="168"/>
        <end position="309"/>
    </location>
</feature>
<dbReference type="AlphaFoldDB" id="A0A8K0TNI9"/>
<evidence type="ECO:0000256" key="2">
    <source>
        <dbReference type="SAM" id="SignalP"/>
    </source>
</evidence>
<reference evidence="4" key="1">
    <citation type="journal article" date="2021" name="Nat. Commun.">
        <title>Genetic determinants of endophytism in the Arabidopsis root mycobiome.</title>
        <authorList>
            <person name="Mesny F."/>
            <person name="Miyauchi S."/>
            <person name="Thiergart T."/>
            <person name="Pickel B."/>
            <person name="Atanasova L."/>
            <person name="Karlsson M."/>
            <person name="Huettel B."/>
            <person name="Barry K.W."/>
            <person name="Haridas S."/>
            <person name="Chen C."/>
            <person name="Bauer D."/>
            <person name="Andreopoulos W."/>
            <person name="Pangilinan J."/>
            <person name="LaButti K."/>
            <person name="Riley R."/>
            <person name="Lipzen A."/>
            <person name="Clum A."/>
            <person name="Drula E."/>
            <person name="Henrissat B."/>
            <person name="Kohler A."/>
            <person name="Grigoriev I.V."/>
            <person name="Martin F.M."/>
            <person name="Hacquard S."/>
        </authorList>
    </citation>
    <scope>NUCLEOTIDE SEQUENCE</scope>
    <source>
        <strain evidence="4">MPI-CAGE-AT-0016</strain>
    </source>
</reference>
<evidence type="ECO:0000313" key="4">
    <source>
        <dbReference type="EMBL" id="KAH7363411.1"/>
    </source>
</evidence>
<dbReference type="Pfam" id="PF18922">
    <property type="entry name" value="DUF5672"/>
    <property type="match status" value="1"/>
</dbReference>
<feature type="compositionally biased region" description="Basic and acidic residues" evidence="1">
    <location>
        <begin position="37"/>
        <end position="47"/>
    </location>
</feature>
<keyword evidence="5" id="KW-1185">Reference proteome</keyword>
<dbReference type="Proteomes" id="UP000813385">
    <property type="component" value="Unassembled WGS sequence"/>
</dbReference>
<feature type="compositionally biased region" description="Polar residues" evidence="1">
    <location>
        <begin position="63"/>
        <end position="82"/>
    </location>
</feature>
<feature type="chain" id="PRO_5035455819" description="DUF5672 domain-containing protein" evidence="2">
    <location>
        <begin position="30"/>
        <end position="338"/>
    </location>
</feature>
<dbReference type="InterPro" id="IPR043729">
    <property type="entry name" value="DUF5672"/>
</dbReference>
<gene>
    <name evidence="4" type="ORF">B0T11DRAFT_93558</name>
</gene>
<comment type="caution">
    <text evidence="4">The sequence shown here is derived from an EMBL/GenBank/DDBJ whole genome shotgun (WGS) entry which is preliminary data.</text>
</comment>
<sequence>MLAAITSPKNRRGHKAILALVLFVIMVASWHTRREHHPPPPKDDPKTKPAPAPAPEKYVPVSSAITVEPITNPSKPDSDTSQRALAPMAIRPPRQKGPFSPHEKPQFSGPVAFIMELDPSAVPNIITVMLHFATVLGPDWPIVLVTLERNWRMPKSRPFHRLMREGQFRVLYLPPQTAITDHHSVSVFLTSPWLWEQFETADRVLIFQPDGILCSSSPQSVEDFLEWDMIGAPISFPHGAGYNGGLTMRNPKLMLEIARDPNLKLGPEDAEDQWFYERAKERGAHLPSYDVAKKFSVESIYYDEPMGYHQPSRWQINNIDKILKWCPEVGMLQNGRFA</sequence>
<name>A0A8K0TNI9_9PEZI</name>
<dbReference type="OrthoDB" id="10025998at2759"/>
<feature type="signal peptide" evidence="2">
    <location>
        <begin position="1"/>
        <end position="29"/>
    </location>
</feature>
<keyword evidence="2" id="KW-0732">Signal</keyword>
<evidence type="ECO:0000313" key="5">
    <source>
        <dbReference type="Proteomes" id="UP000813385"/>
    </source>
</evidence>
<proteinExistence type="predicted"/>